<keyword evidence="1" id="KW-0472">Membrane</keyword>
<dbReference type="Proteomes" id="UP000683559">
    <property type="component" value="Chromosome"/>
</dbReference>
<feature type="transmembrane region" description="Helical" evidence="1">
    <location>
        <begin position="374"/>
        <end position="392"/>
    </location>
</feature>
<organism evidence="2 3">
    <name type="scientific">Geomonas subterranea</name>
    <dbReference type="NCBI Taxonomy" id="2847989"/>
    <lineage>
        <taxon>Bacteria</taxon>
        <taxon>Pseudomonadati</taxon>
        <taxon>Thermodesulfobacteriota</taxon>
        <taxon>Desulfuromonadia</taxon>
        <taxon>Geobacterales</taxon>
        <taxon>Geobacteraceae</taxon>
        <taxon>Geomonas</taxon>
    </lineage>
</organism>
<feature type="transmembrane region" description="Helical" evidence="1">
    <location>
        <begin position="343"/>
        <end position="368"/>
    </location>
</feature>
<reference evidence="2 3" key="1">
    <citation type="submission" date="2021-06" db="EMBL/GenBank/DDBJ databases">
        <title>Gemonas diversity in paddy soil.</title>
        <authorList>
            <person name="Liu G."/>
        </authorList>
    </citation>
    <scope>NUCLEOTIDE SEQUENCE [LARGE SCALE GENOMIC DNA]</scope>
    <source>
        <strain evidence="2 3">RG2</strain>
    </source>
</reference>
<keyword evidence="1" id="KW-1133">Transmembrane helix</keyword>
<feature type="transmembrane region" description="Helical" evidence="1">
    <location>
        <begin position="78"/>
        <end position="96"/>
    </location>
</feature>
<sequence>MKCPQCDIHIPIAHLLSGGKQHLSTGDVHPAGMLCLTCNGRYYLDFNKFWLWAASFFALVGLAKIGHLQMSHHYALQAYLFLCVCAIVLPSIRLSATPGPLEKSSVSMFYRLHLIIYLSLCGSGAFIAADIYSSLTPAKSSLIEIQGRVKEIGIRNGRFSFITLETPPNLEFLVYDRFDSPAAHLEPGTAVSLFVDKDPSITGDSYTVWEVRDGVKKVLLPYEDLRITRMYEVNKARVPYLGLFIVLLVGYIGTKYRLKRIGFAGEKSLKREDLQKPEEVITPHPGARRAEPELDEKFYSNPLSIFAKANRSTYNILAIIATASLIAALLSIFMFFAITAFKVFTCVFISSVSIIALLKITSFFISIYHTNKTLFATSLVLIAGTISVYQFGSPYRLYEQITAPPPVTTTAKTIFTAHLNGPLSTEDNLLYCAIFQKAWDMMRTQMIKEDIRLKDEPPSVRQLNQLALGNDDLSPDSYVAGAGAYSQDLVQRVNGEVQKKFGDQADENFRLPQASAGNRSIIAYGFLYKNLEFPIEFEKIPTPLSFQAASSITPVKAFGIELFSHENRLHEKLASQVSILDYRDDNDFILSLTSKSKDDEIILAKIKPGKTILDTYQAVAKRITSGKRSVIEEHESLKIPKINFDLSHRFSEFDGKPLLNNDWEKWYIAAATQAIRFKLNEKGAVLKSKAFILGRMKGEAPVGRSKPRMYIFDKPYLICLKQKAGKQPYLALWVNNPELMRTK</sequence>
<feature type="transmembrane region" description="Helical" evidence="1">
    <location>
        <begin position="49"/>
        <end position="66"/>
    </location>
</feature>
<dbReference type="RefSeq" id="WP_217285829.1">
    <property type="nucleotide sequence ID" value="NZ_CP077683.1"/>
</dbReference>
<proteinExistence type="predicted"/>
<evidence type="ECO:0000313" key="2">
    <source>
        <dbReference type="EMBL" id="QXE89135.1"/>
    </source>
</evidence>
<accession>A0ABX8LAW9</accession>
<evidence type="ECO:0000256" key="1">
    <source>
        <dbReference type="SAM" id="Phobius"/>
    </source>
</evidence>
<dbReference type="EMBL" id="CP077683">
    <property type="protein sequence ID" value="QXE89135.1"/>
    <property type="molecule type" value="Genomic_DNA"/>
</dbReference>
<evidence type="ECO:0000313" key="3">
    <source>
        <dbReference type="Proteomes" id="UP000683559"/>
    </source>
</evidence>
<keyword evidence="1" id="KW-0812">Transmembrane</keyword>
<feature type="transmembrane region" description="Helical" evidence="1">
    <location>
        <begin position="236"/>
        <end position="253"/>
    </location>
</feature>
<gene>
    <name evidence="2" type="ORF">KP001_11725</name>
</gene>
<protein>
    <submittedName>
        <fullName evidence="2">Uncharacterized protein</fullName>
    </submittedName>
</protein>
<name>A0ABX8LAW9_9BACT</name>
<feature type="transmembrane region" description="Helical" evidence="1">
    <location>
        <begin position="108"/>
        <end position="132"/>
    </location>
</feature>
<feature type="transmembrane region" description="Helical" evidence="1">
    <location>
        <begin position="316"/>
        <end position="336"/>
    </location>
</feature>
<keyword evidence="3" id="KW-1185">Reference proteome</keyword>